<accession>A0ABD5NST4</accession>
<keyword evidence="2" id="KW-1185">Reference proteome</keyword>
<dbReference type="Proteomes" id="UP001595846">
    <property type="component" value="Unassembled WGS sequence"/>
</dbReference>
<dbReference type="EMBL" id="JBHSAQ010000015">
    <property type="protein sequence ID" value="MFC3960047.1"/>
    <property type="molecule type" value="Genomic_DNA"/>
</dbReference>
<dbReference type="RefSeq" id="WP_256532345.1">
    <property type="nucleotide sequence ID" value="NZ_CP101824.1"/>
</dbReference>
<organism evidence="1 2">
    <name type="scientific">Halovivax cerinus</name>
    <dbReference type="NCBI Taxonomy" id="1487865"/>
    <lineage>
        <taxon>Archaea</taxon>
        <taxon>Methanobacteriati</taxon>
        <taxon>Methanobacteriota</taxon>
        <taxon>Stenosarchaea group</taxon>
        <taxon>Halobacteria</taxon>
        <taxon>Halobacteriales</taxon>
        <taxon>Natrialbaceae</taxon>
        <taxon>Halovivax</taxon>
    </lineage>
</organism>
<dbReference type="GeneID" id="73901422"/>
<protein>
    <recommendedName>
        <fullName evidence="3">Small CPxCG-related zinc finger protein</fullName>
    </recommendedName>
</protein>
<gene>
    <name evidence="1" type="ORF">ACFOUR_16935</name>
</gene>
<evidence type="ECO:0008006" key="3">
    <source>
        <dbReference type="Google" id="ProtNLM"/>
    </source>
</evidence>
<name>A0ABD5NST4_9EURY</name>
<evidence type="ECO:0000313" key="1">
    <source>
        <dbReference type="EMBL" id="MFC3960047.1"/>
    </source>
</evidence>
<proteinExistence type="predicted"/>
<reference evidence="1 2" key="1">
    <citation type="journal article" date="2019" name="Int. J. Syst. Evol. Microbiol.">
        <title>The Global Catalogue of Microorganisms (GCM) 10K type strain sequencing project: providing services to taxonomists for standard genome sequencing and annotation.</title>
        <authorList>
            <consortium name="The Broad Institute Genomics Platform"/>
            <consortium name="The Broad Institute Genome Sequencing Center for Infectious Disease"/>
            <person name="Wu L."/>
            <person name="Ma J."/>
        </authorList>
    </citation>
    <scope>NUCLEOTIDE SEQUENCE [LARGE SCALE GENOMIC DNA]</scope>
    <source>
        <strain evidence="1 2">IBRC-M 10256</strain>
    </source>
</reference>
<dbReference type="AlphaFoldDB" id="A0ABD5NST4"/>
<sequence>MRSIESAGGGTRDTSRTRECYRCDRDVAPQLLFRVDVQSPDHLSEKYADSVRYCCEHCAAAMNLSDFSDRWKAHAKRE</sequence>
<evidence type="ECO:0000313" key="2">
    <source>
        <dbReference type="Proteomes" id="UP001595846"/>
    </source>
</evidence>
<comment type="caution">
    <text evidence="1">The sequence shown here is derived from an EMBL/GenBank/DDBJ whole genome shotgun (WGS) entry which is preliminary data.</text>
</comment>